<sequence length="235" mass="25182">MRKLMRLGVSVVAAAATLGLLAPAASADEAVSISAAEEAASRAFMTEFGVPADTQDELLASLKEGDLGLANDPDAGPVSVETEVRDGSTFEISRYFDGSIEVTEREIPTAAEPGVITPYAVTGCSVSGGSGYSNYTGCKIHYRTHVFSYGFYANFTLVQGYYNDQITRAYSQFQEYAVGHTRDSWSLRVLKATETSSGPAHAELAIQYTIYPGIGQVAKGVRLKVGSNTYWQENS</sequence>
<protein>
    <submittedName>
        <fullName evidence="2">Uncharacterized protein</fullName>
    </submittedName>
</protein>
<keyword evidence="3" id="KW-1185">Reference proteome</keyword>
<keyword evidence="1" id="KW-0732">Signal</keyword>
<feature type="signal peptide" evidence="1">
    <location>
        <begin position="1"/>
        <end position="27"/>
    </location>
</feature>
<dbReference type="EMBL" id="RKRA01000001">
    <property type="protein sequence ID" value="RPF28212.1"/>
    <property type="molecule type" value="Genomic_DNA"/>
</dbReference>
<reference evidence="2 3" key="1">
    <citation type="submission" date="2018-11" db="EMBL/GenBank/DDBJ databases">
        <title>Sequencing the genomes of 1000 actinobacteria strains.</title>
        <authorList>
            <person name="Klenk H.-P."/>
        </authorList>
    </citation>
    <scope>NUCLEOTIDE SEQUENCE [LARGE SCALE GENOMIC DNA]</scope>
    <source>
        <strain evidence="2 3">DSM 14418</strain>
    </source>
</reference>
<accession>A0A3N4ZRV8</accession>
<dbReference type="AlphaFoldDB" id="A0A3N4ZRV8"/>
<proteinExistence type="predicted"/>
<gene>
    <name evidence="2" type="ORF">EDD32_2728</name>
</gene>
<evidence type="ECO:0000256" key="1">
    <source>
        <dbReference type="SAM" id="SignalP"/>
    </source>
</evidence>
<dbReference type="Proteomes" id="UP000280726">
    <property type="component" value="Unassembled WGS sequence"/>
</dbReference>
<evidence type="ECO:0000313" key="3">
    <source>
        <dbReference type="Proteomes" id="UP000280726"/>
    </source>
</evidence>
<name>A0A3N4ZRV8_9MICO</name>
<organism evidence="2 3">
    <name type="scientific">Georgenia muralis</name>
    <dbReference type="NCBI Taxonomy" id="154117"/>
    <lineage>
        <taxon>Bacteria</taxon>
        <taxon>Bacillati</taxon>
        <taxon>Actinomycetota</taxon>
        <taxon>Actinomycetes</taxon>
        <taxon>Micrococcales</taxon>
        <taxon>Bogoriellaceae</taxon>
        <taxon>Georgenia</taxon>
    </lineage>
</organism>
<evidence type="ECO:0000313" key="2">
    <source>
        <dbReference type="EMBL" id="RPF28212.1"/>
    </source>
</evidence>
<feature type="chain" id="PRO_5017926786" evidence="1">
    <location>
        <begin position="28"/>
        <end position="235"/>
    </location>
</feature>
<comment type="caution">
    <text evidence="2">The sequence shown here is derived from an EMBL/GenBank/DDBJ whole genome shotgun (WGS) entry which is preliminary data.</text>
</comment>